<evidence type="ECO:0000256" key="1">
    <source>
        <dbReference type="SAM" id="MobiDB-lite"/>
    </source>
</evidence>
<dbReference type="EMBL" id="KZ678443">
    <property type="protein sequence ID" value="PSR84441.1"/>
    <property type="molecule type" value="Genomic_DNA"/>
</dbReference>
<accession>A0A2T3A7T3</accession>
<organism evidence="2 3">
    <name type="scientific">Coniella lustricola</name>
    <dbReference type="NCBI Taxonomy" id="2025994"/>
    <lineage>
        <taxon>Eukaryota</taxon>
        <taxon>Fungi</taxon>
        <taxon>Dikarya</taxon>
        <taxon>Ascomycota</taxon>
        <taxon>Pezizomycotina</taxon>
        <taxon>Sordariomycetes</taxon>
        <taxon>Sordariomycetidae</taxon>
        <taxon>Diaporthales</taxon>
        <taxon>Schizoparmaceae</taxon>
        <taxon>Coniella</taxon>
    </lineage>
</organism>
<name>A0A2T3A7T3_9PEZI</name>
<reference evidence="2 3" key="1">
    <citation type="journal article" date="2018" name="Mycol. Prog.">
        <title>Coniella lustricola, a new species from submerged detritus.</title>
        <authorList>
            <person name="Raudabaugh D.B."/>
            <person name="Iturriaga T."/>
            <person name="Carver A."/>
            <person name="Mondo S."/>
            <person name="Pangilinan J."/>
            <person name="Lipzen A."/>
            <person name="He G."/>
            <person name="Amirebrahimi M."/>
            <person name="Grigoriev I.V."/>
            <person name="Miller A.N."/>
        </authorList>
    </citation>
    <scope>NUCLEOTIDE SEQUENCE [LARGE SCALE GENOMIC DNA]</scope>
    <source>
        <strain evidence="2 3">B22-T-1</strain>
    </source>
</reference>
<gene>
    <name evidence="2" type="ORF">BD289DRAFT_261454</name>
</gene>
<protein>
    <submittedName>
        <fullName evidence="2">Uncharacterized protein</fullName>
    </submittedName>
</protein>
<dbReference type="AlphaFoldDB" id="A0A2T3A7T3"/>
<keyword evidence="3" id="KW-1185">Reference proteome</keyword>
<evidence type="ECO:0000313" key="2">
    <source>
        <dbReference type="EMBL" id="PSR84441.1"/>
    </source>
</evidence>
<sequence>MQQSHPVPQAQAASAPAITPVTVSGSTTATAATTQGSTNGSAGNSTATTGNASSGAAAPATANPAVTVTGTTAAAATAAAINKKRKKDGLKPIITTERIVCWGFRCKEPAQWLRPAVYITFCTVGRCAANVRSALVRNKWQVVRLSGGVATKRRRQDATAAAGLEAETVRSVVGGWQRQTRGTESESGRETRQGFVLGSPAQTVHQWSKWTIGALLAGLVWLLSVQRRGPLQPCSQGRGWSFFPAG</sequence>
<dbReference type="OrthoDB" id="5245059at2759"/>
<proteinExistence type="predicted"/>
<dbReference type="Proteomes" id="UP000241462">
    <property type="component" value="Unassembled WGS sequence"/>
</dbReference>
<dbReference type="InParanoid" id="A0A2T3A7T3"/>
<feature type="region of interest" description="Disordered" evidence="1">
    <location>
        <begin position="31"/>
        <end position="58"/>
    </location>
</feature>
<evidence type="ECO:0000313" key="3">
    <source>
        <dbReference type="Proteomes" id="UP000241462"/>
    </source>
</evidence>